<keyword evidence="3" id="KW-0456">Lyase</keyword>
<dbReference type="InterPro" id="IPR005000">
    <property type="entry name" value="Aldolase/citrate-lyase_domain"/>
</dbReference>
<evidence type="ECO:0000256" key="2">
    <source>
        <dbReference type="ARBA" id="ARBA00022723"/>
    </source>
</evidence>
<dbReference type="GO" id="GO:0005737">
    <property type="term" value="C:cytoplasm"/>
    <property type="evidence" value="ECO:0007669"/>
    <property type="project" value="TreeGrafter"/>
</dbReference>
<dbReference type="InterPro" id="IPR050251">
    <property type="entry name" value="HpcH-HpaI_aldolase"/>
</dbReference>
<reference evidence="5 6" key="1">
    <citation type="submission" date="2019-03" db="EMBL/GenBank/DDBJ databases">
        <title>Sequencing the genomes of 1000 actinobacteria strains.</title>
        <authorList>
            <person name="Klenk H.-P."/>
        </authorList>
    </citation>
    <scope>NUCLEOTIDE SEQUENCE [LARGE SCALE GENOMIC DNA]</scope>
    <source>
        <strain evidence="5 6">DSM 44969</strain>
    </source>
</reference>
<evidence type="ECO:0000313" key="5">
    <source>
        <dbReference type="EMBL" id="TCK25835.1"/>
    </source>
</evidence>
<dbReference type="GO" id="GO:0016832">
    <property type="term" value="F:aldehyde-lyase activity"/>
    <property type="evidence" value="ECO:0007669"/>
    <property type="project" value="TreeGrafter"/>
</dbReference>
<keyword evidence="6" id="KW-1185">Reference proteome</keyword>
<evidence type="ECO:0000256" key="1">
    <source>
        <dbReference type="ARBA" id="ARBA00005568"/>
    </source>
</evidence>
<evidence type="ECO:0000313" key="6">
    <source>
        <dbReference type="Proteomes" id="UP000295560"/>
    </source>
</evidence>
<dbReference type="PANTHER" id="PTHR30502">
    <property type="entry name" value="2-KETO-3-DEOXY-L-RHAMNONATE ALDOLASE"/>
    <property type="match status" value="1"/>
</dbReference>
<sequence>MKPTGGKVGTWIKLPALESVQIAAYAGFAFVVVDTEHAPLDVRTVYELVTVADALGVAPLVRVPDGRASGIQRLLDAGAAGVLVPHVDTVEQARDVVRAVRFPPDGRRGAGGTSRAGRWGLLGLDEYVADGAGALCVPQIESRAAVDAAGAIAALDGVDALFVGAADIGLDVGAAPSSPEVAELCGKVLAAAHEAGTPCGAATGTAAGAVGLLEQGFDFVVASNDTSMLAGAARTLVDTVRAGGVR</sequence>
<feature type="domain" description="HpcH/HpaI aldolase/citrate lyase" evidence="4">
    <location>
        <begin position="8"/>
        <end position="226"/>
    </location>
</feature>
<dbReference type="RefSeq" id="WP_207908609.1">
    <property type="nucleotide sequence ID" value="NZ_SMFZ01000001.1"/>
</dbReference>
<evidence type="ECO:0000259" key="4">
    <source>
        <dbReference type="Pfam" id="PF03328"/>
    </source>
</evidence>
<dbReference type="InterPro" id="IPR040442">
    <property type="entry name" value="Pyrv_kinase-like_dom_sf"/>
</dbReference>
<dbReference type="AlphaFoldDB" id="A0A4R1HXJ6"/>
<evidence type="ECO:0000256" key="3">
    <source>
        <dbReference type="ARBA" id="ARBA00023239"/>
    </source>
</evidence>
<proteinExistence type="inferred from homology"/>
<gene>
    <name evidence="5" type="ORF">EV378_1661</name>
</gene>
<comment type="caution">
    <text evidence="5">The sequence shown here is derived from an EMBL/GenBank/DDBJ whole genome shotgun (WGS) entry which is preliminary data.</text>
</comment>
<dbReference type="InterPro" id="IPR015813">
    <property type="entry name" value="Pyrv/PenolPyrv_kinase-like_dom"/>
</dbReference>
<accession>A0A4R1HXJ6</accession>
<dbReference type="Pfam" id="PF03328">
    <property type="entry name" value="HpcH_HpaI"/>
    <property type="match status" value="1"/>
</dbReference>
<dbReference type="GO" id="GO:0046872">
    <property type="term" value="F:metal ion binding"/>
    <property type="evidence" value="ECO:0007669"/>
    <property type="project" value="UniProtKB-KW"/>
</dbReference>
<dbReference type="Gene3D" id="3.20.20.60">
    <property type="entry name" value="Phosphoenolpyruvate-binding domains"/>
    <property type="match status" value="1"/>
</dbReference>
<keyword evidence="2" id="KW-0479">Metal-binding</keyword>
<comment type="similarity">
    <text evidence="1">Belongs to the HpcH/HpaI aldolase family.</text>
</comment>
<dbReference type="PANTHER" id="PTHR30502:SF0">
    <property type="entry name" value="PHOSPHOENOLPYRUVATE CARBOXYLASE FAMILY PROTEIN"/>
    <property type="match status" value="1"/>
</dbReference>
<dbReference type="EMBL" id="SMFZ01000001">
    <property type="protein sequence ID" value="TCK25835.1"/>
    <property type="molecule type" value="Genomic_DNA"/>
</dbReference>
<name>A0A4R1HXJ6_PSEEN</name>
<dbReference type="SUPFAM" id="SSF51621">
    <property type="entry name" value="Phosphoenolpyruvate/pyruvate domain"/>
    <property type="match status" value="1"/>
</dbReference>
<dbReference type="Proteomes" id="UP000295560">
    <property type="component" value="Unassembled WGS sequence"/>
</dbReference>
<protein>
    <submittedName>
        <fullName evidence="5">2-dehydro-3-deoxyglucarate aldolase/4-hydroxy-2-oxoheptanedioate aldolase</fullName>
    </submittedName>
</protein>
<organism evidence="5 6">
    <name type="scientific">Pseudonocardia endophytica</name>
    <dbReference type="NCBI Taxonomy" id="401976"/>
    <lineage>
        <taxon>Bacteria</taxon>
        <taxon>Bacillati</taxon>
        <taxon>Actinomycetota</taxon>
        <taxon>Actinomycetes</taxon>
        <taxon>Pseudonocardiales</taxon>
        <taxon>Pseudonocardiaceae</taxon>
        <taxon>Pseudonocardia</taxon>
    </lineage>
</organism>